<name>A0AA48SF32_9VIRU</name>
<evidence type="ECO:0000313" key="1">
    <source>
        <dbReference type="EMBL" id="DBA11823.1"/>
    </source>
</evidence>
<dbReference type="EMBL" id="BK063096">
    <property type="protein sequence ID" value="DBA11823.1"/>
    <property type="molecule type" value="Genomic_DNA"/>
</dbReference>
<protein>
    <submittedName>
        <fullName evidence="1">ORF122</fullName>
    </submittedName>
</protein>
<sequence>MYKLRKHCGNVLFAIGSNPFNRGRHTRVIIEGFKRPMKGMIVKLRHRLLSSTYSWCRIVVGDIFSLPLPRFGFCSNKIITFLSSFFSGHFFSAFNHYPCLVYDGSNVFILKRKFLKD</sequence>
<reference evidence="1" key="2">
    <citation type="submission" date="2023-01" db="EMBL/GenBank/DDBJ databases">
        <authorList>
            <person name="Rosani U."/>
            <person name="Delmont T.O."/>
            <person name="Gaia M."/>
            <person name="Krupovic M."/>
        </authorList>
    </citation>
    <scope>NUCLEOTIDE SEQUENCE</scope>
    <source>
        <strain evidence="1">MalacoHV1/China/2018</strain>
    </source>
</reference>
<proteinExistence type="predicted"/>
<organism evidence="1">
    <name type="scientific">Malaco herpesvirus 1</name>
    <dbReference type="NCBI Taxonomy" id="3031797"/>
    <lineage>
        <taxon>Viruses</taxon>
        <taxon>Duplodnaviria</taxon>
        <taxon>Heunggongvirae</taxon>
        <taxon>Peploviricota</taxon>
        <taxon>Herviviricetes</taxon>
        <taxon>Herpesvirales</taxon>
        <taxon>Malacoherpesviridae</taxon>
    </lineage>
</organism>
<accession>A0AA48SF32</accession>
<reference evidence="1" key="1">
    <citation type="journal article" date="2023" name="Front. Mar. Sci.">
        <title>Tracing the invertebrate herpesviruses in the global sequence datasets.</title>
        <authorList>
            <person name="Rosani U."/>
            <person name="Gaia M."/>
            <person name="Delmont T.O."/>
            <person name="Krupovic M."/>
        </authorList>
    </citation>
    <scope>NUCLEOTIDE SEQUENCE</scope>
    <source>
        <strain evidence="1">MalacoHV1/China/2018</strain>
    </source>
</reference>